<reference evidence="2" key="1">
    <citation type="submission" date="2021-06" db="EMBL/GenBank/DDBJ databases">
        <authorList>
            <person name="Kallberg Y."/>
            <person name="Tangrot J."/>
            <person name="Rosling A."/>
        </authorList>
    </citation>
    <scope>NUCLEOTIDE SEQUENCE</scope>
    <source>
        <strain evidence="2">87-6 pot B 2015</strain>
    </source>
</reference>
<dbReference type="Pfam" id="PF00505">
    <property type="entry name" value="HMG_box"/>
    <property type="match status" value="1"/>
</dbReference>
<feature type="domain" description="HMG box" evidence="1">
    <location>
        <begin position="84"/>
        <end position="143"/>
    </location>
</feature>
<evidence type="ECO:0000313" key="3">
    <source>
        <dbReference type="Proteomes" id="UP000789375"/>
    </source>
</evidence>
<protein>
    <submittedName>
        <fullName evidence="2">9829_t:CDS:1</fullName>
    </submittedName>
</protein>
<sequence length="287" mass="33402">MQQQEQIVMVEDVKTSDKYSNNDIKECGSNNNDDEIQEFMNELRPLYPPILTPESLIPKFSNSSRKLSGKFNNKRKKEPSVKFPNAFIAYRMEFCKQLKNKRICLTMQDVSYFASKLWKKEPCSVKKTYTQLANDAKLLYEKLNVNELDLVTSTLSSLNSSPVQVNSNLKDDQQIFSTKDQQNLIEADSSTNVEQTLYIEQNLSPVVHPYNILFNGLPLPSEEYIAPPPVLPQSYIPPDLFQYEHYSIPDLKHRIHCLETEREILNNVVNYLQYNTKYSIQYSGQYW</sequence>
<organism evidence="2 3">
    <name type="scientific">Funneliformis mosseae</name>
    <name type="common">Endomycorrhizal fungus</name>
    <name type="synonym">Glomus mosseae</name>
    <dbReference type="NCBI Taxonomy" id="27381"/>
    <lineage>
        <taxon>Eukaryota</taxon>
        <taxon>Fungi</taxon>
        <taxon>Fungi incertae sedis</taxon>
        <taxon>Mucoromycota</taxon>
        <taxon>Glomeromycotina</taxon>
        <taxon>Glomeromycetes</taxon>
        <taxon>Glomerales</taxon>
        <taxon>Glomeraceae</taxon>
        <taxon>Funneliformis</taxon>
    </lineage>
</organism>
<dbReference type="EMBL" id="CAJVPP010000868">
    <property type="protein sequence ID" value="CAG8518177.1"/>
    <property type="molecule type" value="Genomic_DNA"/>
</dbReference>
<dbReference type="SUPFAM" id="SSF47095">
    <property type="entry name" value="HMG-box"/>
    <property type="match status" value="1"/>
</dbReference>
<evidence type="ECO:0000313" key="2">
    <source>
        <dbReference type="EMBL" id="CAG8518177.1"/>
    </source>
</evidence>
<dbReference type="InterPro" id="IPR009071">
    <property type="entry name" value="HMG_box_dom"/>
</dbReference>
<proteinExistence type="predicted"/>
<accession>A0A9N9F955</accession>
<keyword evidence="3" id="KW-1185">Reference proteome</keyword>
<gene>
    <name evidence="2" type="ORF">FMOSSE_LOCUS4892</name>
</gene>
<dbReference type="AlphaFoldDB" id="A0A9N9F955"/>
<comment type="caution">
    <text evidence="2">The sequence shown here is derived from an EMBL/GenBank/DDBJ whole genome shotgun (WGS) entry which is preliminary data.</text>
</comment>
<name>A0A9N9F955_FUNMO</name>
<evidence type="ECO:0000259" key="1">
    <source>
        <dbReference type="Pfam" id="PF00505"/>
    </source>
</evidence>
<dbReference type="InterPro" id="IPR036910">
    <property type="entry name" value="HMG_box_dom_sf"/>
</dbReference>
<dbReference type="Gene3D" id="1.10.30.10">
    <property type="entry name" value="High mobility group box domain"/>
    <property type="match status" value="1"/>
</dbReference>
<dbReference type="Proteomes" id="UP000789375">
    <property type="component" value="Unassembled WGS sequence"/>
</dbReference>